<dbReference type="Gene3D" id="2.60.40.380">
    <property type="entry name" value="Purple acid phosphatase-like, N-terminal"/>
    <property type="match status" value="1"/>
</dbReference>
<dbReference type="InterPro" id="IPR032093">
    <property type="entry name" value="PhoD_N"/>
</dbReference>
<evidence type="ECO:0000259" key="3">
    <source>
        <dbReference type="Pfam" id="PF16655"/>
    </source>
</evidence>
<dbReference type="CDD" id="cd07389">
    <property type="entry name" value="MPP_PhoD"/>
    <property type="match status" value="1"/>
</dbReference>
<feature type="domain" description="Phospholipase D N-terminal" evidence="3">
    <location>
        <begin position="37"/>
        <end position="135"/>
    </location>
</feature>
<dbReference type="PANTHER" id="PTHR43606">
    <property type="entry name" value="PHOSPHATASE, PUTATIVE (AFU_ORTHOLOGUE AFUA_6G08710)-RELATED"/>
    <property type="match status" value="1"/>
</dbReference>
<dbReference type="Pfam" id="PF16655">
    <property type="entry name" value="PhoD_N"/>
    <property type="match status" value="1"/>
</dbReference>
<dbReference type="Gene3D" id="3.60.21.70">
    <property type="entry name" value="PhoD-like phosphatase"/>
    <property type="match status" value="1"/>
</dbReference>
<comment type="caution">
    <text evidence="4">The sequence shown here is derived from an EMBL/GenBank/DDBJ whole genome shotgun (WGS) entry which is preliminary data.</text>
</comment>
<feature type="chain" id="PRO_5047029266" evidence="1">
    <location>
        <begin position="20"/>
        <end position="508"/>
    </location>
</feature>
<evidence type="ECO:0000313" key="5">
    <source>
        <dbReference type="Proteomes" id="UP001596226"/>
    </source>
</evidence>
<protein>
    <submittedName>
        <fullName evidence="4">Alkaline phosphatase D family protein</fullName>
    </submittedName>
</protein>
<feature type="signal peptide" evidence="1">
    <location>
        <begin position="1"/>
        <end position="19"/>
    </location>
</feature>
<feature type="domain" description="PhoD-like phosphatase metallophosphatase" evidence="2">
    <location>
        <begin position="148"/>
        <end position="477"/>
    </location>
</feature>
<evidence type="ECO:0000259" key="2">
    <source>
        <dbReference type="Pfam" id="PF09423"/>
    </source>
</evidence>
<dbReference type="RefSeq" id="WP_377507971.1">
    <property type="nucleotide sequence ID" value="NZ_JBHSQS010000004.1"/>
</dbReference>
<dbReference type="Pfam" id="PF09423">
    <property type="entry name" value="PhoD"/>
    <property type="match status" value="1"/>
</dbReference>
<dbReference type="InterPro" id="IPR052900">
    <property type="entry name" value="Phospholipid_Metab_Enz"/>
</dbReference>
<evidence type="ECO:0000256" key="1">
    <source>
        <dbReference type="SAM" id="SignalP"/>
    </source>
</evidence>
<gene>
    <name evidence="4" type="ORF">ACFQGL_08500</name>
</gene>
<name>A0ABW1H2H8_9ACTN</name>
<accession>A0ABW1H2H8</accession>
<sequence>MTRLSRRVFVLSGIAAAGAAVTPWQSARAAVPYPFKLGIASGDPAPDSVVLWTRLAPSPLNADGQGGMANADVTVEWQVSTTEQFTSLVASGSVAARYADAHSVHVIAGGLNADSDYYYRFRAQGHISPVGRTRTAPAPGTFGRDLVMAFASCAHYEAGYYTAYRRMAEDNPGLILHLGDYIYEGGVGSSGVRQHVGAEIVSLADYRRRYALYKSDPDLQAAHAAAPWLVVPDDHEVENNYANMVRADSSPTLTAAQWTARRTAAYRAYYENMPLRPTAAPSGNSIPLYRRVRWGQLATFHMLDTRQFRDDQACGDGWKVCGDADLASRSLTGAAQESWLLDGLAQHYGTWDILGQQVFFARQFDSTGAASMDAWDGYRASRSRIQNGWQQRAVRNPLVLTGDVHRAWANDLKADYANPSSATIGTELVCTSISSTGNGSGSTTIPNVATNPHLKFYSDRRGYVRTTIGRSQVRADFRAVDSVTEHGAAASTVRSFVILDGQPGLQAG</sequence>
<keyword evidence="1" id="KW-0732">Signal</keyword>
<dbReference type="PROSITE" id="PS51318">
    <property type="entry name" value="TAT"/>
    <property type="match status" value="1"/>
</dbReference>
<proteinExistence type="predicted"/>
<dbReference type="Proteomes" id="UP001596226">
    <property type="component" value="Unassembled WGS sequence"/>
</dbReference>
<dbReference type="InterPro" id="IPR018946">
    <property type="entry name" value="PhoD-like_MPP"/>
</dbReference>
<organism evidence="4 5">
    <name type="scientific">Micromonospora vulcania</name>
    <dbReference type="NCBI Taxonomy" id="1441873"/>
    <lineage>
        <taxon>Bacteria</taxon>
        <taxon>Bacillati</taxon>
        <taxon>Actinomycetota</taxon>
        <taxon>Actinomycetes</taxon>
        <taxon>Micromonosporales</taxon>
        <taxon>Micromonosporaceae</taxon>
        <taxon>Micromonospora</taxon>
    </lineage>
</organism>
<evidence type="ECO:0000313" key="4">
    <source>
        <dbReference type="EMBL" id="MFC5923378.1"/>
    </source>
</evidence>
<dbReference type="InterPro" id="IPR038607">
    <property type="entry name" value="PhoD-like_sf"/>
</dbReference>
<dbReference type="InterPro" id="IPR029052">
    <property type="entry name" value="Metallo-depent_PP-like"/>
</dbReference>
<dbReference type="EMBL" id="JBHSQS010000004">
    <property type="protein sequence ID" value="MFC5923378.1"/>
    <property type="molecule type" value="Genomic_DNA"/>
</dbReference>
<dbReference type="SUPFAM" id="SSF56300">
    <property type="entry name" value="Metallo-dependent phosphatases"/>
    <property type="match status" value="1"/>
</dbReference>
<dbReference type="InterPro" id="IPR006311">
    <property type="entry name" value="TAT_signal"/>
</dbReference>
<reference evidence="5" key="1">
    <citation type="journal article" date="2019" name="Int. J. Syst. Evol. Microbiol.">
        <title>The Global Catalogue of Microorganisms (GCM) 10K type strain sequencing project: providing services to taxonomists for standard genome sequencing and annotation.</title>
        <authorList>
            <consortium name="The Broad Institute Genomics Platform"/>
            <consortium name="The Broad Institute Genome Sequencing Center for Infectious Disease"/>
            <person name="Wu L."/>
            <person name="Ma J."/>
        </authorList>
    </citation>
    <scope>NUCLEOTIDE SEQUENCE [LARGE SCALE GENOMIC DNA]</scope>
    <source>
        <strain evidence="5">CGMCC 4.7144</strain>
    </source>
</reference>
<dbReference type="PANTHER" id="PTHR43606:SF2">
    <property type="entry name" value="ALKALINE PHOSPHATASE FAMILY PROTEIN (AFU_ORTHOLOGUE AFUA_5G03860)"/>
    <property type="match status" value="1"/>
</dbReference>
<keyword evidence="5" id="KW-1185">Reference proteome</keyword>